<dbReference type="InterPro" id="IPR004193">
    <property type="entry name" value="Glyco_hydro_13_N"/>
</dbReference>
<keyword evidence="9 10" id="KW-0119">Carbohydrate metabolism</keyword>
<dbReference type="FunFam" id="2.60.40.1180:FF:000002">
    <property type="entry name" value="1,4-alpha-glucan branching enzyme GlgB"/>
    <property type="match status" value="1"/>
</dbReference>
<evidence type="ECO:0000256" key="9">
    <source>
        <dbReference type="ARBA" id="ARBA00023277"/>
    </source>
</evidence>
<evidence type="ECO:0000256" key="10">
    <source>
        <dbReference type="HAMAP-Rule" id="MF_00685"/>
    </source>
</evidence>
<dbReference type="GO" id="GO:0005829">
    <property type="term" value="C:cytosol"/>
    <property type="evidence" value="ECO:0007669"/>
    <property type="project" value="TreeGrafter"/>
</dbReference>
<dbReference type="CDD" id="cd02855">
    <property type="entry name" value="E_set_GBE_prok_N"/>
    <property type="match status" value="1"/>
</dbReference>
<dbReference type="InterPro" id="IPR006047">
    <property type="entry name" value="GH13_cat_dom"/>
</dbReference>
<feature type="active site" description="Nucleophile" evidence="10 11">
    <location>
        <position position="320"/>
    </location>
</feature>
<sequence>MAQEIRKKQTIKKGQLTGFDNYLFHEGKNYNSYRFMGSHSIVEKRKRGVRFTVWAPKASAVYIVGEFSKFEPLEEYKMEKVTEQGIWSLFIKGMGTGIKYKYYIVNEWGTKGILKADPYAEVSELRPNTASIVKDDKKFKWSDRKWINKRNRTNIYESAINIYELHLGSWKTENGEFLTYKELSEKLPEYLVEMGYTHVEIMPLVEHPLDASWGYQGTGYYSPTSRYGKSEDLKELINSLHKNDIGVIFDWVPGHFCKDEHGLYMFDGSPTYEYEEGWKADNKGWGTFNFDLGKPEVKSFLISNALYWIREFHVDGLRVDAVSNILYLNYGRNDGEWIPNKYGGNECLEGIEFLRELNTAVESEFNNLMMIAEESTSWPNVCRSSKDGGLGFTFKWNMGWMNDTLEYIEMDPIYRKYHHNNLTFSMMYNYSENFILPISHDEVVHGKKSLVNKMWGDYFNKFAGLRMYLAYMMGHPGKKLLFMGSEFGQFIEWREYEELEWKLIDEFEMHKNTQEYCKVLNKFYKDNRALWELDYSPEGFKWIDADNNEQSILVFMRKSKNEKDTLIFICNFTPVVYYDFRIGVPYLADYKEVFNTDKKEYGGSGQVMEDILVAEEKKYHNMPYSIKIKVPPMGVSVLGVDKFNELTITNKTILEKEEEK</sequence>
<gene>
    <name evidence="10 13" type="primary">glgB</name>
    <name evidence="13" type="ORF">U729_898</name>
</gene>
<dbReference type="InterPro" id="IPR013783">
    <property type="entry name" value="Ig-like_fold"/>
</dbReference>
<dbReference type="NCBIfam" id="NF008967">
    <property type="entry name" value="PRK12313.1"/>
    <property type="match status" value="1"/>
</dbReference>
<dbReference type="EMBL" id="CP006905">
    <property type="protein sequence ID" value="AIY84967.1"/>
    <property type="molecule type" value="Genomic_DNA"/>
</dbReference>
<feature type="active site" description="Proton donor" evidence="10 11">
    <location>
        <position position="373"/>
    </location>
</feature>
<keyword evidence="14" id="KW-1185">Reference proteome</keyword>
<dbReference type="UniPathway" id="UPA00164"/>
<evidence type="ECO:0000256" key="8">
    <source>
        <dbReference type="ARBA" id="ARBA00023056"/>
    </source>
</evidence>
<accession>A0A0A7FZF7</accession>
<dbReference type="Pfam" id="PF00128">
    <property type="entry name" value="Alpha-amylase"/>
    <property type="match status" value="1"/>
</dbReference>
<dbReference type="RefSeq" id="WP_039312003.1">
    <property type="nucleotide sequence ID" value="NZ_CP006905.1"/>
</dbReference>
<feature type="domain" description="Glycosyl hydrolase family 13 catalytic" evidence="12">
    <location>
        <begin position="164"/>
        <end position="532"/>
    </location>
</feature>
<dbReference type="NCBIfam" id="TIGR01515">
    <property type="entry name" value="branching_enzym"/>
    <property type="match status" value="1"/>
</dbReference>
<dbReference type="GO" id="GO:0005978">
    <property type="term" value="P:glycogen biosynthetic process"/>
    <property type="evidence" value="ECO:0007669"/>
    <property type="project" value="UniProtKB-UniRule"/>
</dbReference>
<dbReference type="CDD" id="cd11322">
    <property type="entry name" value="AmyAc_Glg_BE"/>
    <property type="match status" value="1"/>
</dbReference>
<evidence type="ECO:0000256" key="7">
    <source>
        <dbReference type="ARBA" id="ARBA00022679"/>
    </source>
</evidence>
<protein>
    <recommendedName>
        <fullName evidence="10">1,4-alpha-glucan branching enzyme GlgB</fullName>
        <ecNumber evidence="10">2.4.1.18</ecNumber>
    </recommendedName>
    <alternativeName>
        <fullName evidence="10">1,4-alpha-D-glucan:1,4-alpha-D-glucan 6-glucosyl-transferase</fullName>
    </alternativeName>
    <alternativeName>
        <fullName evidence="10">Alpha-(1-&gt;4)-glucan branching enzyme</fullName>
    </alternativeName>
    <alternativeName>
        <fullName evidence="10">Glycogen branching enzyme</fullName>
        <shortName evidence="10">BE</shortName>
    </alternativeName>
</protein>
<evidence type="ECO:0000256" key="5">
    <source>
        <dbReference type="ARBA" id="ARBA00022600"/>
    </source>
</evidence>
<dbReference type="KEGG" id="cbv:U729_898"/>
<dbReference type="InterPro" id="IPR017853">
    <property type="entry name" value="GH"/>
</dbReference>
<dbReference type="InterPro" id="IPR044143">
    <property type="entry name" value="GlgB_N_E_set_prok"/>
</dbReference>
<dbReference type="HOGENOM" id="CLU_004245_3_2_9"/>
<dbReference type="Pfam" id="PF02806">
    <property type="entry name" value="Alpha-amylase_C"/>
    <property type="match status" value="1"/>
</dbReference>
<dbReference type="AlphaFoldDB" id="A0A0A7FZF7"/>
<evidence type="ECO:0000313" key="13">
    <source>
        <dbReference type="EMBL" id="AIY84967.1"/>
    </source>
</evidence>
<evidence type="ECO:0000256" key="11">
    <source>
        <dbReference type="PIRSR" id="PIRSR000463-1"/>
    </source>
</evidence>
<dbReference type="HAMAP" id="MF_00685">
    <property type="entry name" value="GlgB"/>
    <property type="match status" value="1"/>
</dbReference>
<dbReference type="Gene3D" id="3.20.20.80">
    <property type="entry name" value="Glycosidases"/>
    <property type="match status" value="1"/>
</dbReference>
<comment type="similarity">
    <text evidence="4 10">Belongs to the glycosyl hydrolase 13 family. GlgB subfamily.</text>
</comment>
<dbReference type="InterPro" id="IPR037439">
    <property type="entry name" value="Branching_enzy"/>
</dbReference>
<dbReference type="InterPro" id="IPR006048">
    <property type="entry name" value="A-amylase/branching_C"/>
</dbReference>
<dbReference type="PIRSF" id="PIRSF000463">
    <property type="entry name" value="GlgB"/>
    <property type="match status" value="1"/>
</dbReference>
<evidence type="ECO:0000256" key="4">
    <source>
        <dbReference type="ARBA" id="ARBA00009000"/>
    </source>
</evidence>
<keyword evidence="8 10" id="KW-0320">Glycogen biosynthesis</keyword>
<dbReference type="Pfam" id="PF02922">
    <property type="entry name" value="CBM_48"/>
    <property type="match status" value="1"/>
</dbReference>
<dbReference type="InterPro" id="IPR013780">
    <property type="entry name" value="Glyco_hydro_b"/>
</dbReference>
<dbReference type="GO" id="GO:0003844">
    <property type="term" value="F:1,4-alpha-glucan branching enzyme activity"/>
    <property type="evidence" value="ECO:0007669"/>
    <property type="project" value="UniProtKB-UniRule"/>
</dbReference>
<evidence type="ECO:0000313" key="14">
    <source>
        <dbReference type="Proteomes" id="UP000030635"/>
    </source>
</evidence>
<dbReference type="OrthoDB" id="9800174at2"/>
<dbReference type="InterPro" id="IPR014756">
    <property type="entry name" value="Ig_E-set"/>
</dbReference>
<dbReference type="Proteomes" id="UP000030635">
    <property type="component" value="Chromosome"/>
</dbReference>
<dbReference type="EC" id="2.4.1.18" evidence="10"/>
<evidence type="ECO:0000259" key="12">
    <source>
        <dbReference type="SMART" id="SM00642"/>
    </source>
</evidence>
<evidence type="ECO:0000256" key="1">
    <source>
        <dbReference type="ARBA" id="ARBA00000826"/>
    </source>
</evidence>
<organism evidence="13 14">
    <name type="scientific">Clostridium baratii str. Sullivan</name>
    <dbReference type="NCBI Taxonomy" id="1415775"/>
    <lineage>
        <taxon>Bacteria</taxon>
        <taxon>Bacillati</taxon>
        <taxon>Bacillota</taxon>
        <taxon>Clostridia</taxon>
        <taxon>Eubacteriales</taxon>
        <taxon>Clostridiaceae</taxon>
        <taxon>Clostridium</taxon>
    </lineage>
</organism>
<comment type="function">
    <text evidence="2 10">Catalyzes the formation of the alpha-1,6-glucosidic linkages in glycogen by scission of a 1,4-alpha-linked oligosaccharide from growing alpha-1,4-glucan chains and the subsequent attachment of the oligosaccharide to the alpha-1,6 position.</text>
</comment>
<dbReference type="PANTHER" id="PTHR43651:SF3">
    <property type="entry name" value="1,4-ALPHA-GLUCAN-BRANCHING ENZYME"/>
    <property type="match status" value="1"/>
</dbReference>
<evidence type="ECO:0000256" key="2">
    <source>
        <dbReference type="ARBA" id="ARBA00002953"/>
    </source>
</evidence>
<comment type="subunit">
    <text evidence="10">Monomer.</text>
</comment>
<dbReference type="SMART" id="SM00642">
    <property type="entry name" value="Aamy"/>
    <property type="match status" value="1"/>
</dbReference>
<evidence type="ECO:0000256" key="3">
    <source>
        <dbReference type="ARBA" id="ARBA00004964"/>
    </source>
</evidence>
<keyword evidence="6 10" id="KW-0328">Glycosyltransferase</keyword>
<dbReference type="Gene3D" id="2.60.40.10">
    <property type="entry name" value="Immunoglobulins"/>
    <property type="match status" value="1"/>
</dbReference>
<dbReference type="Gene3D" id="2.60.40.1180">
    <property type="entry name" value="Golgi alpha-mannosidase II"/>
    <property type="match status" value="1"/>
</dbReference>
<name>A0A0A7FZF7_9CLOT</name>
<keyword evidence="7 10" id="KW-0808">Transferase</keyword>
<dbReference type="SUPFAM" id="SSF81296">
    <property type="entry name" value="E set domains"/>
    <property type="match status" value="1"/>
</dbReference>
<dbReference type="STRING" id="1561.NPD11_2094"/>
<dbReference type="InterPro" id="IPR006407">
    <property type="entry name" value="GlgB"/>
</dbReference>
<dbReference type="GO" id="GO:0043169">
    <property type="term" value="F:cation binding"/>
    <property type="evidence" value="ECO:0007669"/>
    <property type="project" value="InterPro"/>
</dbReference>
<dbReference type="GO" id="GO:0004553">
    <property type="term" value="F:hydrolase activity, hydrolyzing O-glycosyl compounds"/>
    <property type="evidence" value="ECO:0007669"/>
    <property type="project" value="InterPro"/>
</dbReference>
<proteinExistence type="inferred from homology"/>
<reference evidence="13 14" key="1">
    <citation type="journal article" date="2015" name="Infect. Genet. Evol.">
        <title>Genomic sequences of six botulinum neurotoxin-producing strains representing three clostridial species illustrate the mobility and diversity of botulinum neurotoxin genes.</title>
        <authorList>
            <person name="Smith T.J."/>
            <person name="Hill K.K."/>
            <person name="Xie G."/>
            <person name="Foley B.T."/>
            <person name="Williamson C.H."/>
            <person name="Foster J.T."/>
            <person name="Johnson S.L."/>
            <person name="Chertkov O."/>
            <person name="Teshima H."/>
            <person name="Gibbons H.S."/>
            <person name="Johnsky L.A."/>
            <person name="Karavis M.A."/>
            <person name="Smith L.A."/>
        </authorList>
    </citation>
    <scope>NUCLEOTIDE SEQUENCE [LARGE SCALE GENOMIC DNA]</scope>
    <source>
        <strain evidence="13">Sullivan</strain>
    </source>
</reference>
<dbReference type="PANTHER" id="PTHR43651">
    <property type="entry name" value="1,4-ALPHA-GLUCAN-BRANCHING ENZYME"/>
    <property type="match status" value="1"/>
</dbReference>
<keyword evidence="5 10" id="KW-0321">Glycogen metabolism</keyword>
<dbReference type="SUPFAM" id="SSF51011">
    <property type="entry name" value="Glycosyl hydrolase domain"/>
    <property type="match status" value="1"/>
</dbReference>
<dbReference type="NCBIfam" id="NF003811">
    <property type="entry name" value="PRK05402.1"/>
    <property type="match status" value="1"/>
</dbReference>
<dbReference type="SUPFAM" id="SSF51445">
    <property type="entry name" value="(Trans)glycosidases"/>
    <property type="match status" value="1"/>
</dbReference>
<evidence type="ECO:0000256" key="6">
    <source>
        <dbReference type="ARBA" id="ARBA00022676"/>
    </source>
</evidence>
<dbReference type="eggNOG" id="COG0296">
    <property type="taxonomic scope" value="Bacteria"/>
</dbReference>
<comment type="catalytic activity">
    <reaction evidence="1 10">
        <text>Transfers a segment of a (1-&gt;4)-alpha-D-glucan chain to a primary hydroxy group in a similar glucan chain.</text>
        <dbReference type="EC" id="2.4.1.18"/>
    </reaction>
</comment>
<dbReference type="FunFam" id="3.20.20.80:FF:000003">
    <property type="entry name" value="1,4-alpha-glucan branching enzyme GlgB"/>
    <property type="match status" value="1"/>
</dbReference>
<comment type="pathway">
    <text evidence="3 10">Glycan biosynthesis; glycogen biosynthesis.</text>
</comment>